<gene>
    <name evidence="2" type="ORF">WM40_06530</name>
</gene>
<dbReference type="GO" id="GO:0006749">
    <property type="term" value="P:glutathione metabolic process"/>
    <property type="evidence" value="ECO:0007669"/>
    <property type="project" value="TreeGrafter"/>
</dbReference>
<dbReference type="OrthoDB" id="8612863at2"/>
<proteinExistence type="predicted"/>
<dbReference type="Pfam" id="PF02538">
    <property type="entry name" value="Hydantoinase_B"/>
    <property type="match status" value="1"/>
</dbReference>
<organism evidence="2 3">
    <name type="scientific">Robbsia andropogonis</name>
    <dbReference type="NCBI Taxonomy" id="28092"/>
    <lineage>
        <taxon>Bacteria</taxon>
        <taxon>Pseudomonadati</taxon>
        <taxon>Pseudomonadota</taxon>
        <taxon>Betaproteobacteria</taxon>
        <taxon>Burkholderiales</taxon>
        <taxon>Burkholderiaceae</taxon>
        <taxon>Robbsia</taxon>
    </lineage>
</organism>
<sequence length="569" mass="60845">MGDAAGKTGGQGGTAIKVREQIMWNRLISVVEEQAITLIRTAFCTSVREAGDLSAGVFDAQGRMVAQAVTGTPGHVNSMADAVGHFCERFPVDTLSPGDVLMTNDPWMGTGHLHDITVVTPVFRTPRGGASGSAPTLIGYFASTAHVVDIGGRGFGPDAREVYEEGICFPPMKLFRAGEINRDLIDILRANVREQDQVVGDFHSLAACNDTGRRRLMDMMNEFDLDDIEGLAAFIFENSERATRERIAALPRGAHTYSMTVDGYDQPVELVVTVSAEGDTMRADYTGTSGPSAYGINVPLTYTKAYTCYALKCAIAPAIPNNWASLRPFQITAPEGCILNAPRPHAVAVRHVLGHLLPDVTLGALQALVSDLVPAEGASALWNLQMKFEGVRPETRNLRHEMLVFNSGGTGARPSSDGLSATAFPSGVQTMSVEVTESIGPIVVWRKELRPDSGGAGRWRGGLGQRIEIGAKEGFVFSLNAMFERVVYPARGHHGGASGAPGTVSLDDGTPLRAKGTQRIPEGRRLVLALPGGGGYGNAAARPASLVQRDIDHGYLSREKAVHDYPHVF</sequence>
<evidence type="ECO:0000313" key="2">
    <source>
        <dbReference type="EMBL" id="KKB64173.1"/>
    </source>
</evidence>
<dbReference type="EMBL" id="LAQU01000005">
    <property type="protein sequence ID" value="KKB64173.1"/>
    <property type="molecule type" value="Genomic_DNA"/>
</dbReference>
<dbReference type="InterPro" id="IPR003692">
    <property type="entry name" value="Hydantoinase_B"/>
</dbReference>
<dbReference type="InterPro" id="IPR045079">
    <property type="entry name" value="Oxoprolinase-like"/>
</dbReference>
<dbReference type="STRING" id="28092.WM40_06530"/>
<dbReference type="PATRIC" id="fig|28092.6.peg.1551"/>
<comment type="caution">
    <text evidence="2">The sequence shown here is derived from an EMBL/GenBank/DDBJ whole genome shotgun (WGS) entry which is preliminary data.</text>
</comment>
<accession>A0A0F5K261</accession>
<reference evidence="2 3" key="1">
    <citation type="submission" date="2015-03" db="EMBL/GenBank/DDBJ databases">
        <title>Draft Genome Sequence of Burkholderia andropogonis type strain ICMP2807, isolated from Sorghum bicolor.</title>
        <authorList>
            <person name="Lopes-Santos L."/>
            <person name="Castro D.B."/>
            <person name="Ottoboni L.M."/>
            <person name="Park D."/>
            <person name="Weirc B.S."/>
            <person name="Destefano S.A."/>
        </authorList>
    </citation>
    <scope>NUCLEOTIDE SEQUENCE [LARGE SCALE GENOMIC DNA]</scope>
    <source>
        <strain evidence="2 3">ICMP2807</strain>
    </source>
</reference>
<dbReference type="Proteomes" id="UP000033618">
    <property type="component" value="Unassembled WGS sequence"/>
</dbReference>
<name>A0A0F5K261_9BURK</name>
<dbReference type="GO" id="GO:0017168">
    <property type="term" value="F:5-oxoprolinase (ATP-hydrolyzing) activity"/>
    <property type="evidence" value="ECO:0007669"/>
    <property type="project" value="TreeGrafter"/>
</dbReference>
<dbReference type="AlphaFoldDB" id="A0A0F5K261"/>
<dbReference type="PANTHER" id="PTHR11365:SF23">
    <property type="entry name" value="HYPOTHETICAL 5-OXOPROLINASE (EUROFUNG)-RELATED"/>
    <property type="match status" value="1"/>
</dbReference>
<keyword evidence="3" id="KW-1185">Reference proteome</keyword>
<protein>
    <submittedName>
        <fullName evidence="2">5-oxoprolinase</fullName>
    </submittedName>
</protein>
<evidence type="ECO:0000313" key="3">
    <source>
        <dbReference type="Proteomes" id="UP000033618"/>
    </source>
</evidence>
<feature type="domain" description="Hydantoinase B/oxoprolinase" evidence="1">
    <location>
        <begin position="19"/>
        <end position="538"/>
    </location>
</feature>
<dbReference type="PANTHER" id="PTHR11365">
    <property type="entry name" value="5-OXOPROLINASE RELATED"/>
    <property type="match status" value="1"/>
</dbReference>
<evidence type="ECO:0000259" key="1">
    <source>
        <dbReference type="Pfam" id="PF02538"/>
    </source>
</evidence>
<dbReference type="GO" id="GO:0005829">
    <property type="term" value="C:cytosol"/>
    <property type="evidence" value="ECO:0007669"/>
    <property type="project" value="TreeGrafter"/>
</dbReference>